<keyword evidence="8" id="KW-1185">Reference proteome</keyword>
<feature type="domain" description="Solute-binding protein family 3/N-terminal" evidence="6">
    <location>
        <begin position="42"/>
        <end position="265"/>
    </location>
</feature>
<comment type="similarity">
    <text evidence="1 4">Belongs to the bacterial solute-binding protein 3 family.</text>
</comment>
<dbReference type="PANTHER" id="PTHR30085:SF6">
    <property type="entry name" value="ABC TRANSPORTER GLUTAMINE-BINDING PROTEIN GLNH"/>
    <property type="match status" value="1"/>
</dbReference>
<evidence type="ECO:0000256" key="5">
    <source>
        <dbReference type="SAM" id="SignalP"/>
    </source>
</evidence>
<name>E0I935_9BACL</name>
<evidence type="ECO:0000256" key="2">
    <source>
        <dbReference type="ARBA" id="ARBA00022448"/>
    </source>
</evidence>
<dbReference type="SUPFAM" id="SSF53850">
    <property type="entry name" value="Periplasmic binding protein-like II"/>
    <property type="match status" value="1"/>
</dbReference>
<dbReference type="Gene3D" id="3.40.190.10">
    <property type="entry name" value="Periplasmic binding protein-like II"/>
    <property type="match status" value="2"/>
</dbReference>
<dbReference type="PROSITE" id="PS51257">
    <property type="entry name" value="PROKAR_LIPOPROTEIN"/>
    <property type="match status" value="1"/>
</dbReference>
<evidence type="ECO:0000313" key="8">
    <source>
        <dbReference type="Proteomes" id="UP000005387"/>
    </source>
</evidence>
<dbReference type="InterPro" id="IPR001638">
    <property type="entry name" value="Solute-binding_3/MltF_N"/>
</dbReference>
<dbReference type="Proteomes" id="UP000005387">
    <property type="component" value="Unassembled WGS sequence"/>
</dbReference>
<dbReference type="GO" id="GO:0030288">
    <property type="term" value="C:outer membrane-bounded periplasmic space"/>
    <property type="evidence" value="ECO:0007669"/>
    <property type="project" value="TreeGrafter"/>
</dbReference>
<dbReference type="RefSeq" id="WP_006038168.1">
    <property type="nucleotide sequence ID" value="NZ_AEDD01000005.1"/>
</dbReference>
<gene>
    <name evidence="7" type="ORF">PaecuDRAFT_2169</name>
</gene>
<evidence type="ECO:0000259" key="6">
    <source>
        <dbReference type="SMART" id="SM00062"/>
    </source>
</evidence>
<evidence type="ECO:0000256" key="4">
    <source>
        <dbReference type="RuleBase" id="RU003744"/>
    </source>
</evidence>
<dbReference type="PROSITE" id="PS01039">
    <property type="entry name" value="SBP_BACTERIAL_3"/>
    <property type="match status" value="1"/>
</dbReference>
<accession>E0I935</accession>
<dbReference type="SMART" id="SM00062">
    <property type="entry name" value="PBPb"/>
    <property type="match status" value="1"/>
</dbReference>
<evidence type="ECO:0000256" key="3">
    <source>
        <dbReference type="ARBA" id="ARBA00022729"/>
    </source>
</evidence>
<dbReference type="OrthoDB" id="115856at2"/>
<dbReference type="eggNOG" id="COG0834">
    <property type="taxonomic scope" value="Bacteria"/>
</dbReference>
<dbReference type="PANTHER" id="PTHR30085">
    <property type="entry name" value="AMINO ACID ABC TRANSPORTER PERMEASE"/>
    <property type="match status" value="1"/>
</dbReference>
<dbReference type="GO" id="GO:0006865">
    <property type="term" value="P:amino acid transport"/>
    <property type="evidence" value="ECO:0007669"/>
    <property type="project" value="TreeGrafter"/>
</dbReference>
<protein>
    <submittedName>
        <fullName evidence="7">Extracellular solute-binding protein family 3</fullName>
    </submittedName>
</protein>
<feature type="signal peptide" evidence="5">
    <location>
        <begin position="1"/>
        <end position="23"/>
    </location>
</feature>
<organism evidence="7 8">
    <name type="scientific">Paenibacillus curdlanolyticus YK9</name>
    <dbReference type="NCBI Taxonomy" id="717606"/>
    <lineage>
        <taxon>Bacteria</taxon>
        <taxon>Bacillati</taxon>
        <taxon>Bacillota</taxon>
        <taxon>Bacilli</taxon>
        <taxon>Bacillales</taxon>
        <taxon>Paenibacillaceae</taxon>
        <taxon>Paenibacillus</taxon>
    </lineage>
</organism>
<keyword evidence="2" id="KW-0813">Transport</keyword>
<evidence type="ECO:0000313" key="7">
    <source>
        <dbReference type="EMBL" id="EFM10919.1"/>
    </source>
</evidence>
<dbReference type="InterPro" id="IPR018313">
    <property type="entry name" value="SBP_3_CS"/>
</dbReference>
<dbReference type="InterPro" id="IPR051455">
    <property type="entry name" value="Bact_solute-bind_prot3"/>
</dbReference>
<feature type="chain" id="PRO_5039272649" evidence="5">
    <location>
        <begin position="24"/>
        <end position="283"/>
    </location>
</feature>
<dbReference type="GO" id="GO:0005576">
    <property type="term" value="C:extracellular region"/>
    <property type="evidence" value="ECO:0007669"/>
    <property type="project" value="TreeGrafter"/>
</dbReference>
<reference evidence="7 8" key="1">
    <citation type="submission" date="2010-07" db="EMBL/GenBank/DDBJ databases">
        <title>The draft genome of Paenibacillus curdlanolyticus YK9.</title>
        <authorList>
            <consortium name="US DOE Joint Genome Institute (JGI-PGF)"/>
            <person name="Lucas S."/>
            <person name="Copeland A."/>
            <person name="Lapidus A."/>
            <person name="Cheng J.-F."/>
            <person name="Bruce D."/>
            <person name="Goodwin L."/>
            <person name="Pitluck S."/>
            <person name="Land M.L."/>
            <person name="Hauser L."/>
            <person name="Chang Y.-J."/>
            <person name="Jeffries C."/>
            <person name="Anderson I.J."/>
            <person name="Johnson E."/>
            <person name="Loganathan U."/>
            <person name="Mulhopadhyay B."/>
            <person name="Kyrpides N."/>
            <person name="Woyke T.J."/>
        </authorList>
    </citation>
    <scope>NUCLEOTIDE SEQUENCE [LARGE SCALE GENOMIC DNA]</scope>
    <source>
        <strain evidence="7 8">YK9</strain>
    </source>
</reference>
<dbReference type="STRING" id="717606.PaecuDRAFT_2169"/>
<dbReference type="Pfam" id="PF00497">
    <property type="entry name" value="SBP_bac_3"/>
    <property type="match status" value="1"/>
</dbReference>
<evidence type="ECO:0000256" key="1">
    <source>
        <dbReference type="ARBA" id="ARBA00010333"/>
    </source>
</evidence>
<sequence>MKKAIAGILSILLLAGLVGCSSSNDGKSAESGSIAAIKKADTIRIGIFADDAPFCYQDADGTFKGYDVDLGKRIAKELLGDENKISWVVVNPADRIPYLQTDKADLMLADFTVTEERAKSVDFTLPYEKVSLGVVSKDKAPINSVDDLKGKTLAVNTGTTADSYFTKNYPDVKLIKIDAITDGYQALITGRADAFAQDNTLLLSWAKKNEGYTVGVKELGNKDYIAGAVKQGNKELLDYVNDLIKGKLKDENFFHKLYDTTLKASFPDDVTADQIVVEGGVTE</sequence>
<dbReference type="AlphaFoldDB" id="E0I935"/>
<proteinExistence type="inferred from homology"/>
<dbReference type="EMBL" id="AEDD01000005">
    <property type="protein sequence ID" value="EFM10919.1"/>
    <property type="molecule type" value="Genomic_DNA"/>
</dbReference>
<keyword evidence="3 5" id="KW-0732">Signal</keyword>